<evidence type="ECO:0000313" key="2">
    <source>
        <dbReference type="EMBL" id="GIG85896.1"/>
    </source>
</evidence>
<name>A0ABQ4DTW2_9ACTN</name>
<proteinExistence type="predicted"/>
<protein>
    <submittedName>
        <fullName evidence="2">Uncharacterized protein</fullName>
    </submittedName>
</protein>
<evidence type="ECO:0000256" key="1">
    <source>
        <dbReference type="SAM" id="MobiDB-lite"/>
    </source>
</evidence>
<comment type="caution">
    <text evidence="2">The sequence shown here is derived from an EMBL/GenBank/DDBJ whole genome shotgun (WGS) entry which is preliminary data.</text>
</comment>
<feature type="region of interest" description="Disordered" evidence="1">
    <location>
        <begin position="1"/>
        <end position="59"/>
    </location>
</feature>
<sequence length="59" mass="6248">MDRHSGAWELPGGSRRRPPGASLDESGTDRPSHSAAKGTTPYTRVNPPVGPDAQLHTLT</sequence>
<reference evidence="2 3" key="1">
    <citation type="submission" date="2021-01" db="EMBL/GenBank/DDBJ databases">
        <title>Whole genome shotgun sequence of Plantactinospora endophytica NBRC 110450.</title>
        <authorList>
            <person name="Komaki H."/>
            <person name="Tamura T."/>
        </authorList>
    </citation>
    <scope>NUCLEOTIDE SEQUENCE [LARGE SCALE GENOMIC DNA]</scope>
    <source>
        <strain evidence="2 3">NBRC 110450</strain>
    </source>
</reference>
<gene>
    <name evidence="2" type="ORF">Pen02_08320</name>
</gene>
<organism evidence="2 3">
    <name type="scientific">Plantactinospora endophytica</name>
    <dbReference type="NCBI Taxonomy" id="673535"/>
    <lineage>
        <taxon>Bacteria</taxon>
        <taxon>Bacillati</taxon>
        <taxon>Actinomycetota</taxon>
        <taxon>Actinomycetes</taxon>
        <taxon>Micromonosporales</taxon>
        <taxon>Micromonosporaceae</taxon>
        <taxon>Plantactinospora</taxon>
    </lineage>
</organism>
<accession>A0ABQ4DTW2</accession>
<evidence type="ECO:0000313" key="3">
    <source>
        <dbReference type="Proteomes" id="UP000646749"/>
    </source>
</evidence>
<dbReference type="Proteomes" id="UP000646749">
    <property type="component" value="Unassembled WGS sequence"/>
</dbReference>
<dbReference type="EMBL" id="BONW01000002">
    <property type="protein sequence ID" value="GIG85896.1"/>
    <property type="molecule type" value="Genomic_DNA"/>
</dbReference>
<keyword evidence="3" id="KW-1185">Reference proteome</keyword>